<feature type="compositionally biased region" description="Polar residues" evidence="2">
    <location>
        <begin position="136"/>
        <end position="156"/>
    </location>
</feature>
<feature type="compositionally biased region" description="Basic and acidic residues" evidence="2">
    <location>
        <begin position="191"/>
        <end position="200"/>
    </location>
</feature>
<keyword evidence="1" id="KW-0862">Zinc</keyword>
<dbReference type="InterPro" id="IPR000315">
    <property type="entry name" value="Znf_B-box"/>
</dbReference>
<gene>
    <name evidence="4" type="ORF">B0H15DRAFT_497479</name>
</gene>
<dbReference type="EMBL" id="JARJCN010000059">
    <property type="protein sequence ID" value="KAJ7079551.1"/>
    <property type="molecule type" value="Genomic_DNA"/>
</dbReference>
<evidence type="ECO:0000259" key="3">
    <source>
        <dbReference type="PROSITE" id="PS50119"/>
    </source>
</evidence>
<reference evidence="4" key="1">
    <citation type="submission" date="2023-03" db="EMBL/GenBank/DDBJ databases">
        <title>Massive genome expansion in bonnet fungi (Mycena s.s.) driven by repeated elements and novel gene families across ecological guilds.</title>
        <authorList>
            <consortium name="Lawrence Berkeley National Laboratory"/>
            <person name="Harder C.B."/>
            <person name="Miyauchi S."/>
            <person name="Viragh M."/>
            <person name="Kuo A."/>
            <person name="Thoen E."/>
            <person name="Andreopoulos B."/>
            <person name="Lu D."/>
            <person name="Skrede I."/>
            <person name="Drula E."/>
            <person name="Henrissat B."/>
            <person name="Morin E."/>
            <person name="Kohler A."/>
            <person name="Barry K."/>
            <person name="LaButti K."/>
            <person name="Morin E."/>
            <person name="Salamov A."/>
            <person name="Lipzen A."/>
            <person name="Mereny Z."/>
            <person name="Hegedus B."/>
            <person name="Baldrian P."/>
            <person name="Stursova M."/>
            <person name="Weitz H."/>
            <person name="Taylor A."/>
            <person name="Grigoriev I.V."/>
            <person name="Nagy L.G."/>
            <person name="Martin F."/>
            <person name="Kauserud H."/>
        </authorList>
    </citation>
    <scope>NUCLEOTIDE SEQUENCE</scope>
    <source>
        <strain evidence="4">CBHHK173m</strain>
    </source>
</reference>
<evidence type="ECO:0000313" key="4">
    <source>
        <dbReference type="EMBL" id="KAJ7079551.1"/>
    </source>
</evidence>
<keyword evidence="1" id="KW-0863">Zinc-finger</keyword>
<keyword evidence="5" id="KW-1185">Reference proteome</keyword>
<proteinExistence type="predicted"/>
<feature type="region of interest" description="Disordered" evidence="2">
    <location>
        <begin position="246"/>
        <end position="270"/>
    </location>
</feature>
<evidence type="ECO:0000256" key="2">
    <source>
        <dbReference type="SAM" id="MobiDB-lite"/>
    </source>
</evidence>
<name>A0AAD6XJP9_9AGAR</name>
<organism evidence="4 5">
    <name type="scientific">Mycena belliarum</name>
    <dbReference type="NCBI Taxonomy" id="1033014"/>
    <lineage>
        <taxon>Eukaryota</taxon>
        <taxon>Fungi</taxon>
        <taxon>Dikarya</taxon>
        <taxon>Basidiomycota</taxon>
        <taxon>Agaricomycotina</taxon>
        <taxon>Agaricomycetes</taxon>
        <taxon>Agaricomycetidae</taxon>
        <taxon>Agaricales</taxon>
        <taxon>Marasmiineae</taxon>
        <taxon>Mycenaceae</taxon>
        <taxon>Mycena</taxon>
    </lineage>
</organism>
<dbReference type="AlphaFoldDB" id="A0AAD6XJP9"/>
<feature type="domain" description="B box-type" evidence="3">
    <location>
        <begin position="57"/>
        <end position="104"/>
    </location>
</feature>
<keyword evidence="1" id="KW-0479">Metal-binding</keyword>
<evidence type="ECO:0000313" key="5">
    <source>
        <dbReference type="Proteomes" id="UP001222325"/>
    </source>
</evidence>
<protein>
    <recommendedName>
        <fullName evidence="3">B box-type domain-containing protein</fullName>
    </recommendedName>
</protein>
<accession>A0AAD6XJP9</accession>
<feature type="region of interest" description="Disordered" evidence="2">
    <location>
        <begin position="135"/>
        <end position="209"/>
    </location>
</feature>
<evidence type="ECO:0000256" key="1">
    <source>
        <dbReference type="PROSITE-ProRule" id="PRU00024"/>
    </source>
</evidence>
<feature type="compositionally biased region" description="Basic and acidic residues" evidence="2">
    <location>
        <begin position="159"/>
        <end position="168"/>
    </location>
</feature>
<sequence length="349" mass="39387">MRRGAELVRYTNMLGDFADWEDHEEFQTLLWDSTPWDARVYRCAARRSIDWTLHANAHCQYCDNEVITGTRHYCMECGTNLCEVCVVSVSVRRWHSLNHHILRMHHYANSRQFALLTHKAVAILASALRQPDVLNTPGSRVSVQAPSPSSNETGPSTELPEHIEHEDSGLQLMTPAGPEVPQSWTHTNARAPEKPKEEGLSNRSGILRPPTGDKLEALYKVLSPKLKTIIGWAPSIVSKVSPIVEEDLGDESDNGFESSDEADEDEDEGPNPELCICCRGITRQRYWACLDCTEHSNLHIRICEPCEAKPRSHFLGERFSSPVHHPYHSLVRVDVDHPWGDNAARPVNH</sequence>
<dbReference type="PROSITE" id="PS50119">
    <property type="entry name" value="ZF_BBOX"/>
    <property type="match status" value="1"/>
</dbReference>
<dbReference type="SUPFAM" id="SSF57850">
    <property type="entry name" value="RING/U-box"/>
    <property type="match status" value="1"/>
</dbReference>
<dbReference type="Proteomes" id="UP001222325">
    <property type="component" value="Unassembled WGS sequence"/>
</dbReference>
<dbReference type="GO" id="GO:0008270">
    <property type="term" value="F:zinc ion binding"/>
    <property type="evidence" value="ECO:0007669"/>
    <property type="project" value="UniProtKB-KW"/>
</dbReference>
<comment type="caution">
    <text evidence="4">The sequence shown here is derived from an EMBL/GenBank/DDBJ whole genome shotgun (WGS) entry which is preliminary data.</text>
</comment>